<dbReference type="PROSITE" id="PS51354">
    <property type="entry name" value="GLUTAREDOXIN_2"/>
    <property type="match status" value="1"/>
</dbReference>
<dbReference type="InterPro" id="IPR036249">
    <property type="entry name" value="Thioredoxin-like_sf"/>
</dbReference>
<dbReference type="GO" id="GO:0015038">
    <property type="term" value="F:glutathione disulfide oxidoreductase activity"/>
    <property type="evidence" value="ECO:0007669"/>
    <property type="project" value="TreeGrafter"/>
</dbReference>
<proteinExistence type="predicted"/>
<dbReference type="InterPro" id="IPR002109">
    <property type="entry name" value="Glutaredoxin"/>
</dbReference>
<comment type="catalytic activity">
    <reaction evidence="7">
        <text>RX + glutathione = an S-substituted glutathione + a halide anion + H(+)</text>
        <dbReference type="Rhea" id="RHEA:16437"/>
        <dbReference type="ChEBI" id="CHEBI:15378"/>
        <dbReference type="ChEBI" id="CHEBI:16042"/>
        <dbReference type="ChEBI" id="CHEBI:17792"/>
        <dbReference type="ChEBI" id="CHEBI:57925"/>
        <dbReference type="ChEBI" id="CHEBI:90779"/>
        <dbReference type="EC" id="2.5.1.18"/>
    </reaction>
</comment>
<name>A0AAW0QAE3_9PEZI</name>
<dbReference type="Proteomes" id="UP001392437">
    <property type="component" value="Unassembled WGS sequence"/>
</dbReference>
<dbReference type="GO" id="GO:0004602">
    <property type="term" value="F:glutathione peroxidase activity"/>
    <property type="evidence" value="ECO:0007669"/>
    <property type="project" value="UniProtKB-EC"/>
</dbReference>
<dbReference type="SUPFAM" id="SSF52833">
    <property type="entry name" value="Thioredoxin-like"/>
    <property type="match status" value="1"/>
</dbReference>
<dbReference type="GO" id="GO:0005634">
    <property type="term" value="C:nucleus"/>
    <property type="evidence" value="ECO:0007669"/>
    <property type="project" value="TreeGrafter"/>
</dbReference>
<dbReference type="EMBL" id="JAQQWP010000010">
    <property type="protein sequence ID" value="KAK8096992.1"/>
    <property type="molecule type" value="Genomic_DNA"/>
</dbReference>
<dbReference type="FunFam" id="3.40.30.10:FF:000026">
    <property type="entry name" value="Glutaredoxin 2"/>
    <property type="match status" value="1"/>
</dbReference>
<dbReference type="InterPro" id="IPR011899">
    <property type="entry name" value="Glutaredoxin_euk/vir"/>
</dbReference>
<keyword evidence="10" id="KW-1185">Reference proteome</keyword>
<gene>
    <name evidence="9" type="ORF">PG999_012936</name>
</gene>
<comment type="catalytic activity">
    <reaction evidence="1">
        <text>2 glutathione + H2O2 = glutathione disulfide + 2 H2O</text>
        <dbReference type="Rhea" id="RHEA:16833"/>
        <dbReference type="ChEBI" id="CHEBI:15377"/>
        <dbReference type="ChEBI" id="CHEBI:16240"/>
        <dbReference type="ChEBI" id="CHEBI:57925"/>
        <dbReference type="ChEBI" id="CHEBI:58297"/>
        <dbReference type="EC" id="1.11.1.9"/>
    </reaction>
</comment>
<dbReference type="InterPro" id="IPR014025">
    <property type="entry name" value="Glutaredoxin_subgr"/>
</dbReference>
<dbReference type="PANTHER" id="PTHR45694:SF18">
    <property type="entry name" value="GLUTAREDOXIN-1-RELATED"/>
    <property type="match status" value="1"/>
</dbReference>
<evidence type="ECO:0000256" key="5">
    <source>
        <dbReference type="ARBA" id="ARBA00023284"/>
    </source>
</evidence>
<reference evidence="9 10" key="1">
    <citation type="submission" date="2023-01" db="EMBL/GenBank/DDBJ databases">
        <title>Analysis of 21 Apiospora genomes using comparative genomics revels a genus with tremendous synthesis potential of carbohydrate active enzymes and secondary metabolites.</title>
        <authorList>
            <person name="Sorensen T."/>
        </authorList>
    </citation>
    <scope>NUCLEOTIDE SEQUENCE [LARGE SCALE GENOMIC DNA]</scope>
    <source>
        <strain evidence="9 10">CBS 117206</strain>
    </source>
</reference>
<sequence>MYFIRRFFSSPVTAEAMSAATQKAQSIIDGNAVANGLASLAVFSKSYCPYCNQTKKLLKDNNAEFYALELDQEEDGSAIQDALEKLTGQRTVPNVFIGQKHIGGNSDLQAKAKDLKSLLTSVGALKA</sequence>
<dbReference type="GO" id="GO:0005737">
    <property type="term" value="C:cytoplasm"/>
    <property type="evidence" value="ECO:0007669"/>
    <property type="project" value="TreeGrafter"/>
</dbReference>
<evidence type="ECO:0000313" key="9">
    <source>
        <dbReference type="EMBL" id="KAK8096992.1"/>
    </source>
</evidence>
<dbReference type="PANTHER" id="PTHR45694">
    <property type="entry name" value="GLUTAREDOXIN 2"/>
    <property type="match status" value="1"/>
</dbReference>
<keyword evidence="5" id="KW-0676">Redox-active center</keyword>
<dbReference type="Gene3D" id="3.40.30.10">
    <property type="entry name" value="Glutaredoxin"/>
    <property type="match status" value="1"/>
</dbReference>
<keyword evidence="4" id="KW-1015">Disulfide bond</keyword>
<comment type="catalytic activity">
    <reaction evidence="6">
        <text>1-chloro-2,4-dinitrobenzene + glutathione = 2,4-dinitrophenyl-S-glutathione + chloride + H(+)</text>
        <dbReference type="Rhea" id="RHEA:51220"/>
        <dbReference type="ChEBI" id="CHEBI:15378"/>
        <dbReference type="ChEBI" id="CHEBI:17996"/>
        <dbReference type="ChEBI" id="CHEBI:34718"/>
        <dbReference type="ChEBI" id="CHEBI:57925"/>
        <dbReference type="ChEBI" id="CHEBI:133977"/>
        <dbReference type="EC" id="2.5.1.18"/>
    </reaction>
</comment>
<protein>
    <submittedName>
        <fullName evidence="9">Glutaredoxin</fullName>
    </submittedName>
</protein>
<organism evidence="9 10">
    <name type="scientific">Apiospora kogelbergensis</name>
    <dbReference type="NCBI Taxonomy" id="1337665"/>
    <lineage>
        <taxon>Eukaryota</taxon>
        <taxon>Fungi</taxon>
        <taxon>Dikarya</taxon>
        <taxon>Ascomycota</taxon>
        <taxon>Pezizomycotina</taxon>
        <taxon>Sordariomycetes</taxon>
        <taxon>Xylariomycetidae</taxon>
        <taxon>Amphisphaeriales</taxon>
        <taxon>Apiosporaceae</taxon>
        <taxon>Apiospora</taxon>
    </lineage>
</organism>
<evidence type="ECO:0000256" key="6">
    <source>
        <dbReference type="ARBA" id="ARBA00035808"/>
    </source>
</evidence>
<evidence type="ECO:0000256" key="2">
    <source>
        <dbReference type="ARBA" id="ARBA00022448"/>
    </source>
</evidence>
<dbReference type="GO" id="GO:0034599">
    <property type="term" value="P:cellular response to oxidative stress"/>
    <property type="evidence" value="ECO:0007669"/>
    <property type="project" value="TreeGrafter"/>
</dbReference>
<evidence type="ECO:0000259" key="8">
    <source>
        <dbReference type="Pfam" id="PF00462"/>
    </source>
</evidence>
<keyword evidence="2" id="KW-0813">Transport</keyword>
<evidence type="ECO:0000256" key="7">
    <source>
        <dbReference type="ARBA" id="ARBA00047960"/>
    </source>
</evidence>
<dbReference type="PRINTS" id="PR00160">
    <property type="entry name" value="GLUTAREDOXIN"/>
</dbReference>
<dbReference type="GO" id="GO:0004364">
    <property type="term" value="F:glutathione transferase activity"/>
    <property type="evidence" value="ECO:0007669"/>
    <property type="project" value="UniProtKB-EC"/>
</dbReference>
<evidence type="ECO:0000256" key="1">
    <source>
        <dbReference type="ARBA" id="ARBA00000217"/>
    </source>
</evidence>
<dbReference type="Pfam" id="PF00462">
    <property type="entry name" value="Glutaredoxin"/>
    <property type="match status" value="1"/>
</dbReference>
<keyword evidence="3" id="KW-0249">Electron transport</keyword>
<dbReference type="AlphaFoldDB" id="A0AAW0QAE3"/>
<evidence type="ECO:0000256" key="3">
    <source>
        <dbReference type="ARBA" id="ARBA00022982"/>
    </source>
</evidence>
<dbReference type="InterPro" id="IPR011767">
    <property type="entry name" value="GLR_AS"/>
</dbReference>
<comment type="caution">
    <text evidence="9">The sequence shown here is derived from an EMBL/GenBank/DDBJ whole genome shotgun (WGS) entry which is preliminary data.</text>
</comment>
<evidence type="ECO:0000256" key="4">
    <source>
        <dbReference type="ARBA" id="ARBA00023157"/>
    </source>
</evidence>
<dbReference type="PROSITE" id="PS00195">
    <property type="entry name" value="GLUTAREDOXIN_1"/>
    <property type="match status" value="1"/>
</dbReference>
<feature type="domain" description="Glutaredoxin" evidence="8">
    <location>
        <begin position="42"/>
        <end position="102"/>
    </location>
</feature>
<evidence type="ECO:0000313" key="10">
    <source>
        <dbReference type="Proteomes" id="UP001392437"/>
    </source>
</evidence>
<dbReference type="CDD" id="cd03419">
    <property type="entry name" value="GRX_GRXh_1_2_like"/>
    <property type="match status" value="1"/>
</dbReference>
<accession>A0AAW0QAE3</accession>
<dbReference type="NCBIfam" id="TIGR02180">
    <property type="entry name" value="GRX_euk"/>
    <property type="match status" value="1"/>
</dbReference>